<organism evidence="1 2">
    <name type="scientific">Neofusicoccum ribis</name>
    <dbReference type="NCBI Taxonomy" id="45134"/>
    <lineage>
        <taxon>Eukaryota</taxon>
        <taxon>Fungi</taxon>
        <taxon>Dikarya</taxon>
        <taxon>Ascomycota</taxon>
        <taxon>Pezizomycotina</taxon>
        <taxon>Dothideomycetes</taxon>
        <taxon>Dothideomycetes incertae sedis</taxon>
        <taxon>Botryosphaeriales</taxon>
        <taxon>Botryosphaeriaceae</taxon>
        <taxon>Neofusicoccum</taxon>
    </lineage>
</organism>
<dbReference type="EMBL" id="JAJVDC020000060">
    <property type="protein sequence ID" value="KAL1628626.1"/>
    <property type="molecule type" value="Genomic_DNA"/>
</dbReference>
<dbReference type="Proteomes" id="UP001521116">
    <property type="component" value="Unassembled WGS sequence"/>
</dbReference>
<evidence type="ECO:0000313" key="2">
    <source>
        <dbReference type="Proteomes" id="UP001521116"/>
    </source>
</evidence>
<proteinExistence type="predicted"/>
<protein>
    <submittedName>
        <fullName evidence="1">Uncharacterized protein</fullName>
    </submittedName>
</protein>
<reference evidence="1 2" key="1">
    <citation type="submission" date="2024-02" db="EMBL/GenBank/DDBJ databases">
        <title>De novo assembly and annotation of 12 fungi associated with fruit tree decline syndrome in Ontario, Canada.</title>
        <authorList>
            <person name="Sulman M."/>
            <person name="Ellouze W."/>
            <person name="Ilyukhin E."/>
        </authorList>
    </citation>
    <scope>NUCLEOTIDE SEQUENCE [LARGE SCALE GENOMIC DNA]</scope>
    <source>
        <strain evidence="1 2">M1-105</strain>
    </source>
</reference>
<name>A0ABR3SST5_9PEZI</name>
<evidence type="ECO:0000313" key="1">
    <source>
        <dbReference type="EMBL" id="KAL1628626.1"/>
    </source>
</evidence>
<sequence length="74" mass="8026">MPTVSEPTYEQSATEPGTVTMQWKVNMAVDLSVSELGEAFQIAGVEADNRTLSRVAEAIMVCQTHLAGQRSELN</sequence>
<accession>A0ABR3SST5</accession>
<comment type="caution">
    <text evidence="1">The sequence shown here is derived from an EMBL/GenBank/DDBJ whole genome shotgun (WGS) entry which is preliminary data.</text>
</comment>
<keyword evidence="2" id="KW-1185">Reference proteome</keyword>
<gene>
    <name evidence="1" type="ORF">SLS56_005735</name>
</gene>